<gene>
    <name evidence="1" type="ORF">OCBIM_22018879mg</name>
</gene>
<organism evidence="1">
    <name type="scientific">Octopus bimaculoides</name>
    <name type="common">California two-spotted octopus</name>
    <dbReference type="NCBI Taxonomy" id="37653"/>
    <lineage>
        <taxon>Eukaryota</taxon>
        <taxon>Metazoa</taxon>
        <taxon>Spiralia</taxon>
        <taxon>Lophotrochozoa</taxon>
        <taxon>Mollusca</taxon>
        <taxon>Cephalopoda</taxon>
        <taxon>Coleoidea</taxon>
        <taxon>Octopodiformes</taxon>
        <taxon>Octopoda</taxon>
        <taxon>Incirrata</taxon>
        <taxon>Octopodidae</taxon>
        <taxon>Octopus</taxon>
    </lineage>
</organism>
<dbReference type="EMBL" id="KQ430914">
    <property type="protein sequence ID" value="KOF63499.1"/>
    <property type="molecule type" value="Genomic_DNA"/>
</dbReference>
<protein>
    <submittedName>
        <fullName evidence="1">Uncharacterized protein</fullName>
    </submittedName>
</protein>
<proteinExistence type="predicted"/>
<reference evidence="1" key="1">
    <citation type="submission" date="2015-07" db="EMBL/GenBank/DDBJ databases">
        <title>MeaNS - Measles Nucleotide Surveillance Program.</title>
        <authorList>
            <person name="Tran T."/>
            <person name="Druce J."/>
        </authorList>
    </citation>
    <scope>NUCLEOTIDE SEQUENCE</scope>
    <source>
        <strain evidence="1">UCB-OBI-ISO-001</strain>
        <tissue evidence="1">Gonad</tissue>
    </source>
</reference>
<evidence type="ECO:0000313" key="1">
    <source>
        <dbReference type="EMBL" id="KOF63499.1"/>
    </source>
</evidence>
<dbReference type="AlphaFoldDB" id="A0A0L8FIH8"/>
<name>A0A0L8FIH8_OCTBM</name>
<sequence>MFVCFDVSVLSLQVKNETLIRLKQLIIVLYSSQYLLWSLLVITEQFL</sequence>
<accession>A0A0L8FIH8</accession>